<gene>
    <name evidence="2" type="ORF">CLN94_12315</name>
</gene>
<keyword evidence="3" id="KW-1185">Reference proteome</keyword>
<evidence type="ECO:0000313" key="2">
    <source>
        <dbReference type="EMBL" id="PCD75929.1"/>
    </source>
</evidence>
<evidence type="ECO:0000259" key="1">
    <source>
        <dbReference type="Pfam" id="PF13649"/>
    </source>
</evidence>
<dbReference type="SUPFAM" id="SSF53335">
    <property type="entry name" value="S-adenosyl-L-methionine-dependent methyltransferases"/>
    <property type="match status" value="1"/>
</dbReference>
<feature type="domain" description="Methyltransferase" evidence="1">
    <location>
        <begin position="49"/>
        <end position="119"/>
    </location>
</feature>
<name>A0A2A4CP70_9RHOB</name>
<sequence>MKQTPPKGDTYYNKRARNYEARRLKQEWWHVEQDEMKSLLETLPRGLKVVDIPFGTGRFVPFYDELGYQVHGLDASGDMLVAARESLGALYEKCSCTIGSAADLPYEDGAFDRHCCRTLAAKDSHRESMQLDAWYEQAQARPLSHDELVRLQRCA</sequence>
<reference evidence="2 3" key="1">
    <citation type="submission" date="2017-09" db="EMBL/GenBank/DDBJ databases">
        <title>A multilocus sequence analysis scheme for characterization of bacteria in the genus Thioclava.</title>
        <authorList>
            <person name="Liu Y."/>
            <person name="Shao Z."/>
        </authorList>
    </citation>
    <scope>NUCLEOTIDE SEQUENCE [LARGE SCALE GENOMIC DNA]</scope>
    <source>
        <strain evidence="2 3">CAU 1312</strain>
    </source>
</reference>
<dbReference type="RefSeq" id="WP_143598923.1">
    <property type="nucleotide sequence ID" value="NZ_NTJD01000009.1"/>
</dbReference>
<accession>A0A2A4CP70</accession>
<dbReference type="EMBL" id="NTJD01000009">
    <property type="protein sequence ID" value="PCD75929.1"/>
    <property type="molecule type" value="Genomic_DNA"/>
</dbReference>
<dbReference type="OrthoDB" id="9804312at2"/>
<protein>
    <recommendedName>
        <fullName evidence="1">Methyltransferase domain-containing protein</fullName>
    </recommendedName>
</protein>
<dbReference type="InterPro" id="IPR041698">
    <property type="entry name" value="Methyltransf_25"/>
</dbReference>
<dbReference type="Proteomes" id="UP000243507">
    <property type="component" value="Unassembled WGS sequence"/>
</dbReference>
<organism evidence="2 3">
    <name type="scientific">Pseudothioclava arenosa</name>
    <dbReference type="NCBI Taxonomy" id="1795308"/>
    <lineage>
        <taxon>Bacteria</taxon>
        <taxon>Pseudomonadati</taxon>
        <taxon>Pseudomonadota</taxon>
        <taxon>Alphaproteobacteria</taxon>
        <taxon>Rhodobacterales</taxon>
        <taxon>Paracoccaceae</taxon>
        <taxon>Pseudothioclava</taxon>
    </lineage>
</organism>
<feature type="non-terminal residue" evidence="2">
    <location>
        <position position="155"/>
    </location>
</feature>
<dbReference type="Pfam" id="PF13649">
    <property type="entry name" value="Methyltransf_25"/>
    <property type="match status" value="1"/>
</dbReference>
<evidence type="ECO:0000313" key="3">
    <source>
        <dbReference type="Proteomes" id="UP000243507"/>
    </source>
</evidence>
<dbReference type="Gene3D" id="3.40.50.150">
    <property type="entry name" value="Vaccinia Virus protein VP39"/>
    <property type="match status" value="1"/>
</dbReference>
<dbReference type="AlphaFoldDB" id="A0A2A4CP70"/>
<proteinExistence type="predicted"/>
<dbReference type="InterPro" id="IPR029063">
    <property type="entry name" value="SAM-dependent_MTases_sf"/>
</dbReference>
<comment type="caution">
    <text evidence="2">The sequence shown here is derived from an EMBL/GenBank/DDBJ whole genome shotgun (WGS) entry which is preliminary data.</text>
</comment>